<evidence type="ECO:0000259" key="1">
    <source>
        <dbReference type="Pfam" id="PF14392"/>
    </source>
</evidence>
<reference evidence="2" key="2">
    <citation type="journal article" date="2024" name="Plant">
        <title>Genomic evolution and insights into agronomic trait innovations of Sesamum species.</title>
        <authorList>
            <person name="Miao H."/>
            <person name="Wang L."/>
            <person name="Qu L."/>
            <person name="Liu H."/>
            <person name="Sun Y."/>
            <person name="Le M."/>
            <person name="Wang Q."/>
            <person name="Wei S."/>
            <person name="Zheng Y."/>
            <person name="Lin W."/>
            <person name="Duan Y."/>
            <person name="Cao H."/>
            <person name="Xiong S."/>
            <person name="Wang X."/>
            <person name="Wei L."/>
            <person name="Li C."/>
            <person name="Ma Q."/>
            <person name="Ju M."/>
            <person name="Zhao R."/>
            <person name="Li G."/>
            <person name="Mu C."/>
            <person name="Tian Q."/>
            <person name="Mei H."/>
            <person name="Zhang T."/>
            <person name="Gao T."/>
            <person name="Zhang H."/>
        </authorList>
    </citation>
    <scope>NUCLEOTIDE SEQUENCE</scope>
    <source>
        <strain evidence="2">G02</strain>
    </source>
</reference>
<proteinExistence type="predicted"/>
<organism evidence="2">
    <name type="scientific">Sesamum radiatum</name>
    <name type="common">Black benniseed</name>
    <dbReference type="NCBI Taxonomy" id="300843"/>
    <lineage>
        <taxon>Eukaryota</taxon>
        <taxon>Viridiplantae</taxon>
        <taxon>Streptophyta</taxon>
        <taxon>Embryophyta</taxon>
        <taxon>Tracheophyta</taxon>
        <taxon>Spermatophyta</taxon>
        <taxon>Magnoliopsida</taxon>
        <taxon>eudicotyledons</taxon>
        <taxon>Gunneridae</taxon>
        <taxon>Pentapetalae</taxon>
        <taxon>asterids</taxon>
        <taxon>lamiids</taxon>
        <taxon>Lamiales</taxon>
        <taxon>Pedaliaceae</taxon>
        <taxon>Sesamum</taxon>
    </lineage>
</organism>
<reference evidence="2" key="1">
    <citation type="submission" date="2020-06" db="EMBL/GenBank/DDBJ databases">
        <authorList>
            <person name="Li T."/>
            <person name="Hu X."/>
            <person name="Zhang T."/>
            <person name="Song X."/>
            <person name="Zhang H."/>
            <person name="Dai N."/>
            <person name="Sheng W."/>
            <person name="Hou X."/>
            <person name="Wei L."/>
        </authorList>
    </citation>
    <scope>NUCLEOTIDE SEQUENCE</scope>
    <source>
        <strain evidence="2">G02</strain>
        <tissue evidence="2">Leaf</tissue>
    </source>
</reference>
<dbReference type="InterPro" id="IPR025836">
    <property type="entry name" value="Zn_knuckle_CX2CX4HX4C"/>
</dbReference>
<accession>A0AAW2KSI1</accession>
<gene>
    <name evidence="2" type="ORF">Sradi_5857900</name>
</gene>
<comment type="caution">
    <text evidence="2">The sequence shown here is derived from an EMBL/GenBank/DDBJ whole genome shotgun (WGS) entry which is preliminary data.</text>
</comment>
<name>A0AAW2KSI1_SESRA</name>
<dbReference type="PANTHER" id="PTHR31286:SF178">
    <property type="entry name" value="DUF4283 DOMAIN-CONTAINING PROTEIN"/>
    <property type="match status" value="1"/>
</dbReference>
<dbReference type="PANTHER" id="PTHR31286">
    <property type="entry name" value="GLYCINE-RICH CELL WALL STRUCTURAL PROTEIN 1.8-LIKE"/>
    <property type="match status" value="1"/>
</dbReference>
<dbReference type="EMBL" id="JACGWJ010000027">
    <property type="protein sequence ID" value="KAL0309156.1"/>
    <property type="molecule type" value="Genomic_DNA"/>
</dbReference>
<feature type="domain" description="Zinc knuckle CX2CX4HX4C" evidence="1">
    <location>
        <begin position="39"/>
        <end position="86"/>
    </location>
</feature>
<evidence type="ECO:0000313" key="2">
    <source>
        <dbReference type="EMBL" id="KAL0309156.1"/>
    </source>
</evidence>
<dbReference type="Pfam" id="PF14392">
    <property type="entry name" value="zf-CCHC_4"/>
    <property type="match status" value="1"/>
</dbReference>
<dbReference type="AlphaFoldDB" id="A0AAW2KSI1"/>
<sequence length="114" mass="13108">MMNLGIVTLVGNCLGHFRELEMDETDCSWGSTLQVWVSLDVNLPLKRSLKIQSTSGDELLVHFSYERLPNLCYICGHLRHIAKYCELQFGNDFIDPGENPPYRPWLHTVVLMRA</sequence>
<dbReference type="InterPro" id="IPR040256">
    <property type="entry name" value="At4g02000-like"/>
</dbReference>
<protein>
    <recommendedName>
        <fullName evidence="1">Zinc knuckle CX2CX4HX4C domain-containing protein</fullName>
    </recommendedName>
</protein>